<dbReference type="EMBL" id="QGKY02000094">
    <property type="protein sequence ID" value="KAF2602661.1"/>
    <property type="molecule type" value="Genomic_DNA"/>
</dbReference>
<feature type="compositionally biased region" description="Pro residues" evidence="1">
    <location>
        <begin position="35"/>
        <end position="53"/>
    </location>
</feature>
<comment type="caution">
    <text evidence="2">The sequence shown here is derived from an EMBL/GenBank/DDBJ whole genome shotgun (WGS) entry which is preliminary data.</text>
</comment>
<sequence length="133" mass="15003">MANKISSLEDFVKKDGRKENWNIPHMELHFSSQAVPPPPPPPHPQPPPAPETAPAPAATRVTHPDLMVPPDAPYARYIVEDLLYQPDKKGLGIIDHDRPPNTYWPKVLDTIKGYFHEAHPNWSLTGVSFELFE</sequence>
<accession>A0A8S9L9G7</accession>
<evidence type="ECO:0000256" key="1">
    <source>
        <dbReference type="SAM" id="MobiDB-lite"/>
    </source>
</evidence>
<protein>
    <submittedName>
        <fullName evidence="2">Uncharacterized protein</fullName>
    </submittedName>
</protein>
<dbReference type="AlphaFoldDB" id="A0A8S9L9G7"/>
<gene>
    <name evidence="2" type="ORF">F2Q70_00027217</name>
</gene>
<organism evidence="2">
    <name type="scientific">Brassica cretica</name>
    <name type="common">Mustard</name>
    <dbReference type="NCBI Taxonomy" id="69181"/>
    <lineage>
        <taxon>Eukaryota</taxon>
        <taxon>Viridiplantae</taxon>
        <taxon>Streptophyta</taxon>
        <taxon>Embryophyta</taxon>
        <taxon>Tracheophyta</taxon>
        <taxon>Spermatophyta</taxon>
        <taxon>Magnoliopsida</taxon>
        <taxon>eudicotyledons</taxon>
        <taxon>Gunneridae</taxon>
        <taxon>Pentapetalae</taxon>
        <taxon>rosids</taxon>
        <taxon>malvids</taxon>
        <taxon>Brassicales</taxon>
        <taxon>Brassicaceae</taxon>
        <taxon>Brassiceae</taxon>
        <taxon>Brassica</taxon>
    </lineage>
</organism>
<evidence type="ECO:0000313" key="2">
    <source>
        <dbReference type="EMBL" id="KAF2602661.1"/>
    </source>
</evidence>
<reference evidence="2" key="1">
    <citation type="submission" date="2019-12" db="EMBL/GenBank/DDBJ databases">
        <title>Genome sequencing and annotation of Brassica cretica.</title>
        <authorList>
            <person name="Studholme D.J."/>
            <person name="Sarris P.F."/>
        </authorList>
    </citation>
    <scope>NUCLEOTIDE SEQUENCE</scope>
    <source>
        <strain evidence="2">PFS-102/07</strain>
        <tissue evidence="2">Leaf</tissue>
    </source>
</reference>
<proteinExistence type="predicted"/>
<feature type="region of interest" description="Disordered" evidence="1">
    <location>
        <begin position="22"/>
        <end position="66"/>
    </location>
</feature>
<name>A0A8S9L9G7_BRACR</name>